<dbReference type="EMBL" id="CP118099">
    <property type="protein sequence ID" value="WDH75531.1"/>
    <property type="molecule type" value="Genomic_DNA"/>
</dbReference>
<dbReference type="PANTHER" id="PTHR21599">
    <property type="entry name" value="GLYCERATE KINASE"/>
    <property type="match status" value="1"/>
</dbReference>
<dbReference type="GO" id="GO:0016301">
    <property type="term" value="F:kinase activity"/>
    <property type="evidence" value="ECO:0007669"/>
    <property type="project" value="UniProtKB-KW"/>
</dbReference>
<dbReference type="Proteomes" id="UP001213680">
    <property type="component" value="Chromosome"/>
</dbReference>
<evidence type="ECO:0000256" key="3">
    <source>
        <dbReference type="ARBA" id="ARBA00022777"/>
    </source>
</evidence>
<dbReference type="InterPro" id="IPR018193">
    <property type="entry name" value="Glyc_kinase_flavodox-like_fold"/>
</dbReference>
<dbReference type="Gene3D" id="3.90.1510.10">
    <property type="entry name" value="Glycerate kinase, domain 2"/>
    <property type="match status" value="1"/>
</dbReference>
<dbReference type="Gene3D" id="3.40.50.10350">
    <property type="entry name" value="Glycerate kinase, domain 1"/>
    <property type="match status" value="1"/>
</dbReference>
<keyword evidence="3 4" id="KW-0418">Kinase</keyword>
<name>A0ABY7WXC3_9BACL</name>
<proteinExistence type="inferred from homology"/>
<keyword evidence="6" id="KW-1185">Reference proteome</keyword>
<gene>
    <name evidence="5" type="ORF">PTI97_11955</name>
</gene>
<dbReference type="InterPro" id="IPR036129">
    <property type="entry name" value="Glycerate_kinase_sf"/>
</dbReference>
<evidence type="ECO:0000256" key="4">
    <source>
        <dbReference type="PIRNR" id="PIRNR006078"/>
    </source>
</evidence>
<dbReference type="InterPro" id="IPR004381">
    <property type="entry name" value="Glycerate_kinase"/>
</dbReference>
<organism evidence="5 6">
    <name type="scientific">Exiguobacterium marinum</name>
    <dbReference type="NCBI Taxonomy" id="273528"/>
    <lineage>
        <taxon>Bacteria</taxon>
        <taxon>Bacillati</taxon>
        <taxon>Bacillota</taxon>
        <taxon>Bacilli</taxon>
        <taxon>Bacillales</taxon>
        <taxon>Bacillales Family XII. Incertae Sedis</taxon>
        <taxon>Exiguobacterium</taxon>
    </lineage>
</organism>
<dbReference type="NCBIfam" id="TIGR00045">
    <property type="entry name" value="glycerate kinase"/>
    <property type="match status" value="1"/>
</dbReference>
<dbReference type="SUPFAM" id="SSF110738">
    <property type="entry name" value="Glycerate kinase I"/>
    <property type="match status" value="1"/>
</dbReference>
<comment type="similarity">
    <text evidence="1 4">Belongs to the glycerate kinase type-1 family.</text>
</comment>
<sequence length="367" mass="39791">MRIVVAMDSFKGSLSSMEANQAVMHALDGHEVIAIPISDGGEGFLDAWFTTHEDATVVEEVVPCLDGVERTARFGFEPSTKHAVIEVAETTGLTLLSHVDPWRYSSIGVGHQIVQALDCGASVITVGLGGSGTIDGGKGLLEALGVRFFDTFGSVLSTIPHQLHEVASIDWSGLDPRVRNVEWRIASDVRNPLIGENGAAHVFGPQKGLAADEVIRYDEILESYANCFEQDMRIWQGGGAAGGIGFAFLQLGATYMKGIEEVVKWSKMEELLKEADWLITGEGKFDAQSLEGKAPYGLARLAHTYEVPTLVFTGQSDYTSHVESGIVAIFPIVSRVMTLEEAIWEAAPLLTNAVRRVRHVIEKAPRQ</sequence>
<evidence type="ECO:0000256" key="2">
    <source>
        <dbReference type="ARBA" id="ARBA00022679"/>
    </source>
</evidence>
<protein>
    <submittedName>
        <fullName evidence="5">Glycerate kinase</fullName>
    </submittedName>
</protein>
<dbReference type="PANTHER" id="PTHR21599:SF0">
    <property type="entry name" value="GLYCERATE KINASE"/>
    <property type="match status" value="1"/>
</dbReference>
<evidence type="ECO:0000256" key="1">
    <source>
        <dbReference type="ARBA" id="ARBA00006284"/>
    </source>
</evidence>
<reference evidence="5 6" key="1">
    <citation type="submission" date="2023-02" db="EMBL/GenBank/DDBJ databases">
        <title>A bacterium isolated from plastisphere.</title>
        <authorList>
            <person name="Sun Y."/>
        </authorList>
    </citation>
    <scope>NUCLEOTIDE SEQUENCE [LARGE SCALE GENOMIC DNA]</scope>
    <source>
        <strain evidence="6">a-1</strain>
    </source>
</reference>
<evidence type="ECO:0000313" key="6">
    <source>
        <dbReference type="Proteomes" id="UP001213680"/>
    </source>
</evidence>
<dbReference type="PIRSF" id="PIRSF006078">
    <property type="entry name" value="GlxK"/>
    <property type="match status" value="1"/>
</dbReference>
<keyword evidence="2 4" id="KW-0808">Transferase</keyword>
<dbReference type="RefSeq" id="WP_274356620.1">
    <property type="nucleotide sequence ID" value="NZ_CP118099.1"/>
</dbReference>
<accession>A0ABY7WXC3</accession>
<evidence type="ECO:0000313" key="5">
    <source>
        <dbReference type="EMBL" id="WDH75531.1"/>
    </source>
</evidence>
<dbReference type="Pfam" id="PF02595">
    <property type="entry name" value="Gly_kinase"/>
    <property type="match status" value="1"/>
</dbReference>
<dbReference type="InterPro" id="IPR018197">
    <property type="entry name" value="Glycerate_kinase_RE-like"/>
</dbReference>